<name>A0A9N7VEJ7_PLEPL</name>
<sequence length="158" mass="17215">MSASLSAAGHRAEEVQTEQDVIENRNKRRGRAARTSSRPRRAPCQVFINRWLSAGSEGRTLSYGCLRQFCPLSLRLPANFSSSSSFPPPKATRATRATTTTAAAFTSRPSTKGGKEAEDGGDHVEPVEPERREDVRSQRAVIDMLKSAAVTADEIRGL</sequence>
<reference evidence="2" key="1">
    <citation type="submission" date="2020-03" db="EMBL/GenBank/DDBJ databases">
        <authorList>
            <person name="Weist P."/>
        </authorList>
    </citation>
    <scope>NUCLEOTIDE SEQUENCE</scope>
</reference>
<proteinExistence type="predicted"/>
<protein>
    <submittedName>
        <fullName evidence="2">Uncharacterized protein</fullName>
    </submittedName>
</protein>
<dbReference type="Proteomes" id="UP001153269">
    <property type="component" value="Unassembled WGS sequence"/>
</dbReference>
<feature type="compositionally biased region" description="Basic and acidic residues" evidence="1">
    <location>
        <begin position="113"/>
        <end position="136"/>
    </location>
</feature>
<dbReference type="AlphaFoldDB" id="A0A9N7VEJ7"/>
<evidence type="ECO:0000256" key="1">
    <source>
        <dbReference type="SAM" id="MobiDB-lite"/>
    </source>
</evidence>
<feature type="region of interest" description="Disordered" evidence="1">
    <location>
        <begin position="80"/>
        <end position="136"/>
    </location>
</feature>
<accession>A0A9N7VEJ7</accession>
<gene>
    <name evidence="2" type="ORF">PLEPLA_LOCUS37161</name>
</gene>
<feature type="compositionally biased region" description="Basic residues" evidence="1">
    <location>
        <begin position="26"/>
        <end position="40"/>
    </location>
</feature>
<organism evidence="2 3">
    <name type="scientific">Pleuronectes platessa</name>
    <name type="common">European plaice</name>
    <dbReference type="NCBI Taxonomy" id="8262"/>
    <lineage>
        <taxon>Eukaryota</taxon>
        <taxon>Metazoa</taxon>
        <taxon>Chordata</taxon>
        <taxon>Craniata</taxon>
        <taxon>Vertebrata</taxon>
        <taxon>Euteleostomi</taxon>
        <taxon>Actinopterygii</taxon>
        <taxon>Neopterygii</taxon>
        <taxon>Teleostei</taxon>
        <taxon>Neoteleostei</taxon>
        <taxon>Acanthomorphata</taxon>
        <taxon>Carangaria</taxon>
        <taxon>Pleuronectiformes</taxon>
        <taxon>Pleuronectoidei</taxon>
        <taxon>Pleuronectidae</taxon>
        <taxon>Pleuronectes</taxon>
    </lineage>
</organism>
<feature type="compositionally biased region" description="Low complexity" evidence="1">
    <location>
        <begin position="80"/>
        <end position="104"/>
    </location>
</feature>
<evidence type="ECO:0000313" key="2">
    <source>
        <dbReference type="EMBL" id="CAB1449478.1"/>
    </source>
</evidence>
<comment type="caution">
    <text evidence="2">The sequence shown here is derived from an EMBL/GenBank/DDBJ whole genome shotgun (WGS) entry which is preliminary data.</text>
</comment>
<evidence type="ECO:0000313" key="3">
    <source>
        <dbReference type="Proteomes" id="UP001153269"/>
    </source>
</evidence>
<dbReference type="EMBL" id="CADEAL010004016">
    <property type="protein sequence ID" value="CAB1449478.1"/>
    <property type="molecule type" value="Genomic_DNA"/>
</dbReference>
<keyword evidence="3" id="KW-1185">Reference proteome</keyword>
<feature type="region of interest" description="Disordered" evidence="1">
    <location>
        <begin position="1"/>
        <end position="40"/>
    </location>
</feature>